<dbReference type="AlphaFoldDB" id="A0A401SXN0"/>
<feature type="compositionally biased region" description="Gly residues" evidence="1">
    <location>
        <begin position="64"/>
        <end position="73"/>
    </location>
</feature>
<evidence type="ECO:0000256" key="1">
    <source>
        <dbReference type="SAM" id="MobiDB-lite"/>
    </source>
</evidence>
<proteinExistence type="predicted"/>
<protein>
    <submittedName>
        <fullName evidence="2">Uncharacterized protein</fullName>
    </submittedName>
</protein>
<dbReference type="EMBL" id="BEZZ01000669">
    <property type="protein sequence ID" value="GCC35148.1"/>
    <property type="molecule type" value="Genomic_DNA"/>
</dbReference>
<feature type="compositionally biased region" description="Low complexity" evidence="1">
    <location>
        <begin position="98"/>
        <end position="109"/>
    </location>
</feature>
<dbReference type="Proteomes" id="UP000287033">
    <property type="component" value="Unassembled WGS sequence"/>
</dbReference>
<feature type="compositionally biased region" description="Basic and acidic residues" evidence="1">
    <location>
        <begin position="84"/>
        <end position="93"/>
    </location>
</feature>
<accession>A0A401SXN0</accession>
<feature type="compositionally biased region" description="Basic and acidic residues" evidence="1">
    <location>
        <begin position="110"/>
        <end position="120"/>
    </location>
</feature>
<name>A0A401SXN0_CHIPU</name>
<sequence length="150" mass="16134">MLCSPVLVPYSVSLSLWLRPQLCERRGCNWERSSSERLLPGEPERLWGRTVGIVGVQQVSGPGHSLGDGGQGAEGPPQAARGRGQAERWEPGTKRARATAACLTTTTTRGRQEGREEGESMRGGTRVSASPGALYEGLDFPQENSDTIID</sequence>
<gene>
    <name evidence="2" type="ORF">chiPu_0013629</name>
</gene>
<organism evidence="2 3">
    <name type="scientific">Chiloscyllium punctatum</name>
    <name type="common">Brownbanded bambooshark</name>
    <name type="synonym">Hemiscyllium punctatum</name>
    <dbReference type="NCBI Taxonomy" id="137246"/>
    <lineage>
        <taxon>Eukaryota</taxon>
        <taxon>Metazoa</taxon>
        <taxon>Chordata</taxon>
        <taxon>Craniata</taxon>
        <taxon>Vertebrata</taxon>
        <taxon>Chondrichthyes</taxon>
        <taxon>Elasmobranchii</taxon>
        <taxon>Galeomorphii</taxon>
        <taxon>Galeoidea</taxon>
        <taxon>Orectolobiformes</taxon>
        <taxon>Hemiscylliidae</taxon>
        <taxon>Chiloscyllium</taxon>
    </lineage>
</organism>
<feature type="region of interest" description="Disordered" evidence="1">
    <location>
        <begin position="57"/>
        <end position="150"/>
    </location>
</feature>
<evidence type="ECO:0000313" key="2">
    <source>
        <dbReference type="EMBL" id="GCC35148.1"/>
    </source>
</evidence>
<keyword evidence="3" id="KW-1185">Reference proteome</keyword>
<reference evidence="2 3" key="1">
    <citation type="journal article" date="2018" name="Nat. Ecol. Evol.">
        <title>Shark genomes provide insights into elasmobranch evolution and the origin of vertebrates.</title>
        <authorList>
            <person name="Hara Y"/>
            <person name="Yamaguchi K"/>
            <person name="Onimaru K"/>
            <person name="Kadota M"/>
            <person name="Koyanagi M"/>
            <person name="Keeley SD"/>
            <person name="Tatsumi K"/>
            <person name="Tanaka K"/>
            <person name="Motone F"/>
            <person name="Kageyama Y"/>
            <person name="Nozu R"/>
            <person name="Adachi N"/>
            <person name="Nishimura O"/>
            <person name="Nakagawa R"/>
            <person name="Tanegashima C"/>
            <person name="Kiyatake I"/>
            <person name="Matsumoto R"/>
            <person name="Murakumo K"/>
            <person name="Nishida K"/>
            <person name="Terakita A"/>
            <person name="Kuratani S"/>
            <person name="Sato K"/>
            <person name="Hyodo S Kuraku.S."/>
        </authorList>
    </citation>
    <scope>NUCLEOTIDE SEQUENCE [LARGE SCALE GENOMIC DNA]</scope>
</reference>
<feature type="compositionally biased region" description="Low complexity" evidence="1">
    <location>
        <begin position="74"/>
        <end position="83"/>
    </location>
</feature>
<evidence type="ECO:0000313" key="3">
    <source>
        <dbReference type="Proteomes" id="UP000287033"/>
    </source>
</evidence>
<comment type="caution">
    <text evidence="2">The sequence shown here is derived from an EMBL/GenBank/DDBJ whole genome shotgun (WGS) entry which is preliminary data.</text>
</comment>